<organism evidence="10 11">
    <name type="scientific">Candidatus Gottesmanbacteria bacterium GW2011_GWA2_43_14</name>
    <dbReference type="NCBI Taxonomy" id="1618443"/>
    <lineage>
        <taxon>Bacteria</taxon>
        <taxon>Candidatus Gottesmaniibacteriota</taxon>
    </lineage>
</organism>
<dbReference type="AlphaFoldDB" id="A0A0G1FUF1"/>
<sequence length="452" mass="51993">MKLLLILTSGLILRLIGLNQSFWLDEAAQVIESSRPFLQQFNLAADFHPPLYHLLLHFWLKGGSSEIWVRLLSVMLGVGSLVYIYRLARIRLNQYLSLAVTLLLAVSAYHVYYSQEARPYILFSLLVLVSTYYLMKKNYTAFAVSLIACWYTSYFTLFLLFGQGLVVYFQEKKDIKKFITAFFVSLLFFLPWLPEVKRQLDVGFGGSFTGWQEVVSFGSFRNLGLTFARFSLGRLNPDNNFLYLLLVSPLAVFALWSLYESVVKRKFTEYAILFWGPFTLAILISFFLPVVAPQRLLFLLPFLYLSIVSHLGGVKVVLYLLIFISLASLAVYYYNPLFQRENWRAAVSYVDQTKTESLAVFAFPEPFAPYQLYARYTPAIGAAVNFRVEDDDLARLSANLSGKQKVYLFDYLRELTDPEKKLELEIEAAGFRESSVNNFEGVGFVRTYEKQL</sequence>
<feature type="transmembrane region" description="Helical" evidence="8">
    <location>
        <begin position="241"/>
        <end position="259"/>
    </location>
</feature>
<reference evidence="10 11" key="1">
    <citation type="journal article" date="2015" name="Nature">
        <title>rRNA introns, odd ribosomes, and small enigmatic genomes across a large radiation of phyla.</title>
        <authorList>
            <person name="Brown C.T."/>
            <person name="Hug L.A."/>
            <person name="Thomas B.C."/>
            <person name="Sharon I."/>
            <person name="Castelle C.J."/>
            <person name="Singh A."/>
            <person name="Wilkins M.J."/>
            <person name="Williams K.H."/>
            <person name="Banfield J.F."/>
        </authorList>
    </citation>
    <scope>NUCLEOTIDE SEQUENCE [LARGE SCALE GENOMIC DNA]</scope>
</reference>
<feature type="transmembrane region" description="Helical" evidence="8">
    <location>
        <begin position="141"/>
        <end position="166"/>
    </location>
</feature>
<feature type="domain" description="Glycosyltransferase RgtA/B/C/D-like" evidence="9">
    <location>
        <begin position="48"/>
        <end position="193"/>
    </location>
</feature>
<comment type="caution">
    <text evidence="10">The sequence shown here is derived from an EMBL/GenBank/DDBJ whole genome shotgun (WGS) entry which is preliminary data.</text>
</comment>
<dbReference type="PANTHER" id="PTHR33908">
    <property type="entry name" value="MANNOSYLTRANSFERASE YKCB-RELATED"/>
    <property type="match status" value="1"/>
</dbReference>
<evidence type="ECO:0000256" key="7">
    <source>
        <dbReference type="ARBA" id="ARBA00023136"/>
    </source>
</evidence>
<evidence type="ECO:0000256" key="5">
    <source>
        <dbReference type="ARBA" id="ARBA00022692"/>
    </source>
</evidence>
<keyword evidence="4" id="KW-0808">Transferase</keyword>
<feature type="transmembrane region" description="Helical" evidence="8">
    <location>
        <begin position="67"/>
        <end position="88"/>
    </location>
</feature>
<proteinExistence type="predicted"/>
<evidence type="ECO:0000313" key="10">
    <source>
        <dbReference type="EMBL" id="KKS98601.1"/>
    </source>
</evidence>
<dbReference type="GO" id="GO:0016763">
    <property type="term" value="F:pentosyltransferase activity"/>
    <property type="evidence" value="ECO:0007669"/>
    <property type="project" value="TreeGrafter"/>
</dbReference>
<protein>
    <recommendedName>
        <fullName evidence="9">Glycosyltransferase RgtA/B/C/D-like domain-containing protein</fullName>
    </recommendedName>
</protein>
<dbReference type="GO" id="GO:0009103">
    <property type="term" value="P:lipopolysaccharide biosynthetic process"/>
    <property type="evidence" value="ECO:0007669"/>
    <property type="project" value="UniProtKB-ARBA"/>
</dbReference>
<name>A0A0G1FUF1_9BACT</name>
<keyword evidence="6 8" id="KW-1133">Transmembrane helix</keyword>
<dbReference type="GO" id="GO:0005886">
    <property type="term" value="C:plasma membrane"/>
    <property type="evidence" value="ECO:0007669"/>
    <property type="project" value="UniProtKB-SubCell"/>
</dbReference>
<dbReference type="InterPro" id="IPR050297">
    <property type="entry name" value="LipidA_mod_glycosyltrf_83"/>
</dbReference>
<feature type="transmembrane region" description="Helical" evidence="8">
    <location>
        <begin position="178"/>
        <end position="194"/>
    </location>
</feature>
<evidence type="ECO:0000256" key="4">
    <source>
        <dbReference type="ARBA" id="ARBA00022679"/>
    </source>
</evidence>
<evidence type="ECO:0000256" key="1">
    <source>
        <dbReference type="ARBA" id="ARBA00004651"/>
    </source>
</evidence>
<keyword evidence="7 8" id="KW-0472">Membrane</keyword>
<evidence type="ECO:0000256" key="2">
    <source>
        <dbReference type="ARBA" id="ARBA00022475"/>
    </source>
</evidence>
<feature type="transmembrane region" description="Helical" evidence="8">
    <location>
        <begin position="94"/>
        <end position="112"/>
    </location>
</feature>
<evidence type="ECO:0000313" key="11">
    <source>
        <dbReference type="Proteomes" id="UP000034894"/>
    </source>
</evidence>
<keyword evidence="5 8" id="KW-0812">Transmembrane</keyword>
<comment type="subcellular location">
    <subcellularLocation>
        <location evidence="1">Cell membrane</location>
        <topology evidence="1">Multi-pass membrane protein</topology>
    </subcellularLocation>
</comment>
<feature type="transmembrane region" description="Helical" evidence="8">
    <location>
        <begin position="312"/>
        <end position="334"/>
    </location>
</feature>
<dbReference type="PANTHER" id="PTHR33908:SF11">
    <property type="entry name" value="MEMBRANE PROTEIN"/>
    <property type="match status" value="1"/>
</dbReference>
<dbReference type="Proteomes" id="UP000034894">
    <property type="component" value="Unassembled WGS sequence"/>
</dbReference>
<dbReference type="STRING" id="1618443.UV73_C0001G0122"/>
<dbReference type="InterPro" id="IPR038731">
    <property type="entry name" value="RgtA/B/C-like"/>
</dbReference>
<evidence type="ECO:0000256" key="6">
    <source>
        <dbReference type="ARBA" id="ARBA00022989"/>
    </source>
</evidence>
<evidence type="ECO:0000256" key="8">
    <source>
        <dbReference type="SAM" id="Phobius"/>
    </source>
</evidence>
<evidence type="ECO:0000256" key="3">
    <source>
        <dbReference type="ARBA" id="ARBA00022676"/>
    </source>
</evidence>
<evidence type="ECO:0000259" key="9">
    <source>
        <dbReference type="Pfam" id="PF13231"/>
    </source>
</evidence>
<gene>
    <name evidence="10" type="ORF">UV73_C0001G0122</name>
</gene>
<keyword evidence="3" id="KW-0328">Glycosyltransferase</keyword>
<dbReference type="EMBL" id="LCFP01000001">
    <property type="protein sequence ID" value="KKS98601.1"/>
    <property type="molecule type" value="Genomic_DNA"/>
</dbReference>
<dbReference type="Pfam" id="PF13231">
    <property type="entry name" value="PMT_2"/>
    <property type="match status" value="1"/>
</dbReference>
<feature type="transmembrane region" description="Helical" evidence="8">
    <location>
        <begin position="271"/>
        <end position="292"/>
    </location>
</feature>
<accession>A0A0G1FUF1</accession>
<keyword evidence="2" id="KW-1003">Cell membrane</keyword>